<keyword evidence="7" id="KW-1185">Reference proteome</keyword>
<keyword evidence="3" id="KW-0560">Oxidoreductase</keyword>
<proteinExistence type="inferred from homology"/>
<gene>
    <name evidence="6" type="ORF">GCM10009824_03700</name>
</gene>
<evidence type="ECO:0000256" key="2">
    <source>
        <dbReference type="ARBA" id="ARBA00009463"/>
    </source>
</evidence>
<comment type="caution">
    <text evidence="6">The sequence shown here is derived from an EMBL/GenBank/DDBJ whole genome shotgun (WGS) entry which is preliminary data.</text>
</comment>
<dbReference type="InterPro" id="IPR013328">
    <property type="entry name" value="6PGD_dom2"/>
</dbReference>
<evidence type="ECO:0000313" key="6">
    <source>
        <dbReference type="EMBL" id="GAA2109625.1"/>
    </source>
</evidence>
<feature type="domain" description="3-hydroxyacyl-CoA dehydrogenase NAD binding" evidence="5">
    <location>
        <begin position="13"/>
        <end position="191"/>
    </location>
</feature>
<name>A0ABN2XE70_9MICC</name>
<evidence type="ECO:0000313" key="7">
    <source>
        <dbReference type="Proteomes" id="UP001500166"/>
    </source>
</evidence>
<dbReference type="Proteomes" id="UP001500166">
    <property type="component" value="Unassembled WGS sequence"/>
</dbReference>
<dbReference type="Gene3D" id="1.10.1040.10">
    <property type="entry name" value="N-(1-d-carboxylethyl)-l-norvaline Dehydrogenase, domain 2"/>
    <property type="match status" value="1"/>
</dbReference>
<dbReference type="RefSeq" id="WP_344223377.1">
    <property type="nucleotide sequence ID" value="NZ_BAAAQA010000003.1"/>
</dbReference>
<dbReference type="PANTHER" id="PTHR48075:SF5">
    <property type="entry name" value="3-HYDROXYBUTYRYL-COA DEHYDROGENASE"/>
    <property type="match status" value="1"/>
</dbReference>
<dbReference type="PANTHER" id="PTHR48075">
    <property type="entry name" value="3-HYDROXYACYL-COA DEHYDROGENASE FAMILY PROTEIN"/>
    <property type="match status" value="1"/>
</dbReference>
<dbReference type="SUPFAM" id="SSF48179">
    <property type="entry name" value="6-phosphogluconate dehydrogenase C-terminal domain-like"/>
    <property type="match status" value="1"/>
</dbReference>
<reference evidence="6 7" key="1">
    <citation type="journal article" date="2019" name="Int. J. Syst. Evol. Microbiol.">
        <title>The Global Catalogue of Microorganisms (GCM) 10K type strain sequencing project: providing services to taxonomists for standard genome sequencing and annotation.</title>
        <authorList>
            <consortium name="The Broad Institute Genomics Platform"/>
            <consortium name="The Broad Institute Genome Sequencing Center for Infectious Disease"/>
            <person name="Wu L."/>
            <person name="Ma J."/>
        </authorList>
    </citation>
    <scope>NUCLEOTIDE SEQUENCE [LARGE SCALE GENOMIC DNA]</scope>
    <source>
        <strain evidence="6 7">JCM 15914</strain>
    </source>
</reference>
<dbReference type="InterPro" id="IPR006108">
    <property type="entry name" value="3HC_DH_C"/>
</dbReference>
<evidence type="ECO:0000259" key="4">
    <source>
        <dbReference type="Pfam" id="PF00725"/>
    </source>
</evidence>
<evidence type="ECO:0000256" key="3">
    <source>
        <dbReference type="ARBA" id="ARBA00023002"/>
    </source>
</evidence>
<dbReference type="EMBL" id="BAAAQA010000003">
    <property type="protein sequence ID" value="GAA2109625.1"/>
    <property type="molecule type" value="Genomic_DNA"/>
</dbReference>
<evidence type="ECO:0000259" key="5">
    <source>
        <dbReference type="Pfam" id="PF02737"/>
    </source>
</evidence>
<dbReference type="InterPro" id="IPR022694">
    <property type="entry name" value="3-OHacyl-CoA_DH"/>
</dbReference>
<accession>A0ABN2XE70</accession>
<dbReference type="PIRSF" id="PIRSF000105">
    <property type="entry name" value="HCDH"/>
    <property type="match status" value="1"/>
</dbReference>
<dbReference type="Pfam" id="PF02737">
    <property type="entry name" value="3HCDH_N"/>
    <property type="match status" value="1"/>
</dbReference>
<dbReference type="Pfam" id="PF00725">
    <property type="entry name" value="3HCDH"/>
    <property type="match status" value="1"/>
</dbReference>
<comment type="similarity">
    <text evidence="2">Belongs to the 3-hydroxyacyl-CoA dehydrogenase family.</text>
</comment>
<sequence>MSDNSNPLEGAKHVTVIGAGAMGSQIAMVSALAGYTTALVDIAEEYVERAKSQLESRMNRDVEKGRRSQEDVAAAFDRLTFTTDRDGSAAQTDFVIEAAVEDLGIKRELFTELDQICPPHAILATNSSNIVSSRVADATERPDKVCNFHFFNPALVMECVEVVPNEHTSAETVETAVALAKSFGKKPVKLKQETPGFVANRLLGALRTEALKLYEEGIADFEDIDVAAKTALRHPMGPFELMDLVGVDVVYLIRMAEYEQTGNPESLPRPAIKELYEAGRFGRKSGQGWYSYD</sequence>
<dbReference type="Gene3D" id="3.40.50.720">
    <property type="entry name" value="NAD(P)-binding Rossmann-like Domain"/>
    <property type="match status" value="1"/>
</dbReference>
<organism evidence="6 7">
    <name type="scientific">Kocuria atrinae</name>
    <dbReference type="NCBI Taxonomy" id="592377"/>
    <lineage>
        <taxon>Bacteria</taxon>
        <taxon>Bacillati</taxon>
        <taxon>Actinomycetota</taxon>
        <taxon>Actinomycetes</taxon>
        <taxon>Micrococcales</taxon>
        <taxon>Micrococcaceae</taxon>
        <taxon>Kocuria</taxon>
    </lineage>
</organism>
<feature type="domain" description="3-hydroxyacyl-CoA dehydrogenase C-terminal" evidence="4">
    <location>
        <begin position="196"/>
        <end position="292"/>
    </location>
</feature>
<comment type="pathway">
    <text evidence="1">Lipid metabolism; butanoate metabolism.</text>
</comment>
<dbReference type="SUPFAM" id="SSF51735">
    <property type="entry name" value="NAD(P)-binding Rossmann-fold domains"/>
    <property type="match status" value="1"/>
</dbReference>
<dbReference type="InterPro" id="IPR008927">
    <property type="entry name" value="6-PGluconate_DH-like_C_sf"/>
</dbReference>
<protein>
    <submittedName>
        <fullName evidence="6">3-hydroxybutyryl-CoA dehydrogenase</fullName>
    </submittedName>
</protein>
<dbReference type="InterPro" id="IPR036291">
    <property type="entry name" value="NAD(P)-bd_dom_sf"/>
</dbReference>
<evidence type="ECO:0000256" key="1">
    <source>
        <dbReference type="ARBA" id="ARBA00005086"/>
    </source>
</evidence>
<dbReference type="InterPro" id="IPR006176">
    <property type="entry name" value="3-OHacyl-CoA_DH_NAD-bd"/>
</dbReference>